<dbReference type="AlphaFoldDB" id="A0A431U980"/>
<evidence type="ECO:0000313" key="3">
    <source>
        <dbReference type="Proteomes" id="UP000282184"/>
    </source>
</evidence>
<dbReference type="Pfam" id="PF13463">
    <property type="entry name" value="HTH_27"/>
    <property type="match status" value="1"/>
</dbReference>
<dbReference type="InterPro" id="IPR036390">
    <property type="entry name" value="WH_DNA-bd_sf"/>
</dbReference>
<name>A0A431U980_9BACT</name>
<evidence type="ECO:0000259" key="1">
    <source>
        <dbReference type="PROSITE" id="PS50995"/>
    </source>
</evidence>
<accession>A0A431U980</accession>
<dbReference type="PANTHER" id="PTHR33164">
    <property type="entry name" value="TRANSCRIPTIONAL REGULATOR, MARR FAMILY"/>
    <property type="match status" value="1"/>
</dbReference>
<dbReference type="SMART" id="SM00347">
    <property type="entry name" value="HTH_MARR"/>
    <property type="match status" value="1"/>
</dbReference>
<organism evidence="2 3">
    <name type="scientific">Hymenobacter gummosus</name>
    <dbReference type="NCBI Taxonomy" id="1776032"/>
    <lineage>
        <taxon>Bacteria</taxon>
        <taxon>Pseudomonadati</taxon>
        <taxon>Bacteroidota</taxon>
        <taxon>Cytophagia</taxon>
        <taxon>Cytophagales</taxon>
        <taxon>Hymenobacteraceae</taxon>
        <taxon>Hymenobacter</taxon>
    </lineage>
</organism>
<dbReference type="InterPro" id="IPR000835">
    <property type="entry name" value="HTH_MarR-typ"/>
</dbReference>
<evidence type="ECO:0000313" key="2">
    <source>
        <dbReference type="EMBL" id="RTQ53588.1"/>
    </source>
</evidence>
<reference evidence="2 3" key="1">
    <citation type="submission" date="2018-12" db="EMBL/GenBank/DDBJ databases">
        <title>Hymenobacter gummosus sp. nov., isolated from a spring.</title>
        <authorList>
            <person name="Nie L."/>
        </authorList>
    </citation>
    <scope>NUCLEOTIDE SEQUENCE [LARGE SCALE GENOMIC DNA]</scope>
    <source>
        <strain evidence="2 3">KCTC 52166</strain>
    </source>
</reference>
<dbReference type="PROSITE" id="PS50995">
    <property type="entry name" value="HTH_MARR_2"/>
    <property type="match status" value="1"/>
</dbReference>
<dbReference type="PANTHER" id="PTHR33164:SF89">
    <property type="entry name" value="MARR FAMILY REGULATORY PROTEIN"/>
    <property type="match status" value="1"/>
</dbReference>
<dbReference type="GO" id="GO:0006950">
    <property type="term" value="P:response to stress"/>
    <property type="evidence" value="ECO:0007669"/>
    <property type="project" value="TreeGrafter"/>
</dbReference>
<dbReference type="OrthoDB" id="961069at2"/>
<proteinExistence type="predicted"/>
<dbReference type="InterPro" id="IPR039422">
    <property type="entry name" value="MarR/SlyA-like"/>
</dbReference>
<protein>
    <submittedName>
        <fullName evidence="2">MarR family transcriptional regulator</fullName>
    </submittedName>
</protein>
<gene>
    <name evidence="2" type="ORF">EJV47_02280</name>
</gene>
<dbReference type="GO" id="GO:0003700">
    <property type="term" value="F:DNA-binding transcription factor activity"/>
    <property type="evidence" value="ECO:0007669"/>
    <property type="project" value="InterPro"/>
</dbReference>
<comment type="caution">
    <text evidence="2">The sequence shown here is derived from an EMBL/GenBank/DDBJ whole genome shotgun (WGS) entry which is preliminary data.</text>
</comment>
<dbReference type="EMBL" id="RXOF01000001">
    <property type="protein sequence ID" value="RTQ53588.1"/>
    <property type="molecule type" value="Genomic_DNA"/>
</dbReference>
<dbReference type="InterPro" id="IPR036388">
    <property type="entry name" value="WH-like_DNA-bd_sf"/>
</dbReference>
<feature type="domain" description="HTH marR-type" evidence="1">
    <location>
        <begin position="68"/>
        <end position="201"/>
    </location>
</feature>
<dbReference type="Gene3D" id="1.10.10.10">
    <property type="entry name" value="Winged helix-like DNA-binding domain superfamily/Winged helix DNA-binding domain"/>
    <property type="match status" value="1"/>
</dbReference>
<dbReference type="Proteomes" id="UP000282184">
    <property type="component" value="Unassembled WGS sequence"/>
</dbReference>
<dbReference type="RefSeq" id="WP_126691514.1">
    <property type="nucleotide sequence ID" value="NZ_RXOF01000001.1"/>
</dbReference>
<dbReference type="SUPFAM" id="SSF46785">
    <property type="entry name" value="Winged helix' DNA-binding domain"/>
    <property type="match status" value="1"/>
</dbReference>
<sequence>MSTPSAVPLLTEWERFCAEHPQGDLREFAIWLLTHLDPLRASPPPPAEAEAQLQAGQRVLEAYTLDDDFLAWFFAGRLTRYVRFYTKPIMAEHGFAGPDEFLFLALIGEMDRPTKKEVCAANVTDLTTGMDILRRLQRRGLIQETPDERDARAKRLSLTEQGAQVVRQVYEQLEQMPQVVLADLDAPDRQHLLRTLRYLNNYHFQFYRP</sequence>
<keyword evidence="3" id="KW-1185">Reference proteome</keyword>